<sequence length="120" mass="13494">MRTLEWDNKGVKIDDPQLHHLRFAEGIVHISPNISQAERMLADFDKFCEKNGLRINLTKRCSRGTHCSRVPLSRLTGRISPNALVTSLGREINMLNSLAPELAEKRSGLGSFQEHRGSSE</sequence>
<accession>A0A0R3PTQ8</accession>
<dbReference type="WBParaSite" id="ACOC_0000919201-mRNA-1">
    <property type="protein sequence ID" value="ACOC_0000919201-mRNA-1"/>
    <property type="gene ID" value="ACOC_0000919201"/>
</dbReference>
<organism evidence="3">
    <name type="scientific">Angiostrongylus costaricensis</name>
    <name type="common">Nematode worm</name>
    <dbReference type="NCBI Taxonomy" id="334426"/>
    <lineage>
        <taxon>Eukaryota</taxon>
        <taxon>Metazoa</taxon>
        <taxon>Ecdysozoa</taxon>
        <taxon>Nematoda</taxon>
        <taxon>Chromadorea</taxon>
        <taxon>Rhabditida</taxon>
        <taxon>Rhabditina</taxon>
        <taxon>Rhabditomorpha</taxon>
        <taxon>Strongyloidea</taxon>
        <taxon>Metastrongylidae</taxon>
        <taxon>Angiostrongylus</taxon>
    </lineage>
</organism>
<keyword evidence="2" id="KW-1185">Reference proteome</keyword>
<dbReference type="Proteomes" id="UP000267027">
    <property type="component" value="Unassembled WGS sequence"/>
</dbReference>
<dbReference type="EMBL" id="UYYA01004261">
    <property type="protein sequence ID" value="VDM60778.1"/>
    <property type="molecule type" value="Genomic_DNA"/>
</dbReference>
<reference evidence="3" key="1">
    <citation type="submission" date="2017-02" db="UniProtKB">
        <authorList>
            <consortium name="WormBaseParasite"/>
        </authorList>
    </citation>
    <scope>IDENTIFICATION</scope>
</reference>
<evidence type="ECO:0000313" key="2">
    <source>
        <dbReference type="Proteomes" id="UP000267027"/>
    </source>
</evidence>
<gene>
    <name evidence="1" type="ORF">ACOC_LOCUS9193</name>
</gene>
<dbReference type="AlphaFoldDB" id="A0A0R3PTQ8"/>
<protein>
    <submittedName>
        <fullName evidence="3">Reverse transcriptase domain-containing protein</fullName>
    </submittedName>
</protein>
<evidence type="ECO:0000313" key="1">
    <source>
        <dbReference type="EMBL" id="VDM60778.1"/>
    </source>
</evidence>
<name>A0A0R3PTQ8_ANGCS</name>
<reference evidence="1 2" key="2">
    <citation type="submission" date="2018-11" db="EMBL/GenBank/DDBJ databases">
        <authorList>
            <consortium name="Pathogen Informatics"/>
        </authorList>
    </citation>
    <scope>NUCLEOTIDE SEQUENCE [LARGE SCALE GENOMIC DNA]</scope>
    <source>
        <strain evidence="1 2">Costa Rica</strain>
    </source>
</reference>
<evidence type="ECO:0000313" key="3">
    <source>
        <dbReference type="WBParaSite" id="ACOC_0000919201-mRNA-1"/>
    </source>
</evidence>
<proteinExistence type="predicted"/>